<accession>A0A8S9NAW2</accession>
<evidence type="ECO:0000313" key="3">
    <source>
        <dbReference type="Proteomes" id="UP000712600"/>
    </source>
</evidence>
<dbReference type="Proteomes" id="UP000712600">
    <property type="component" value="Unassembled WGS sequence"/>
</dbReference>
<feature type="compositionally biased region" description="Basic and acidic residues" evidence="1">
    <location>
        <begin position="161"/>
        <end position="174"/>
    </location>
</feature>
<evidence type="ECO:0000313" key="2">
    <source>
        <dbReference type="EMBL" id="KAF3502174.1"/>
    </source>
</evidence>
<dbReference type="AlphaFoldDB" id="A0A8S9NAW2"/>
<feature type="region of interest" description="Disordered" evidence="1">
    <location>
        <begin position="137"/>
        <end position="174"/>
    </location>
</feature>
<evidence type="ECO:0000256" key="1">
    <source>
        <dbReference type="SAM" id="MobiDB-lite"/>
    </source>
</evidence>
<dbReference type="EMBL" id="QGKX02001621">
    <property type="protein sequence ID" value="KAF3502174.1"/>
    <property type="molecule type" value="Genomic_DNA"/>
</dbReference>
<protein>
    <submittedName>
        <fullName evidence="2">Uncharacterized protein</fullName>
    </submittedName>
</protein>
<organism evidence="2 3">
    <name type="scientific">Brassica cretica</name>
    <name type="common">Mustard</name>
    <dbReference type="NCBI Taxonomy" id="69181"/>
    <lineage>
        <taxon>Eukaryota</taxon>
        <taxon>Viridiplantae</taxon>
        <taxon>Streptophyta</taxon>
        <taxon>Embryophyta</taxon>
        <taxon>Tracheophyta</taxon>
        <taxon>Spermatophyta</taxon>
        <taxon>Magnoliopsida</taxon>
        <taxon>eudicotyledons</taxon>
        <taxon>Gunneridae</taxon>
        <taxon>Pentapetalae</taxon>
        <taxon>rosids</taxon>
        <taxon>malvids</taxon>
        <taxon>Brassicales</taxon>
        <taxon>Brassicaceae</taxon>
        <taxon>Brassiceae</taxon>
        <taxon>Brassica</taxon>
    </lineage>
</organism>
<proteinExistence type="predicted"/>
<feature type="compositionally biased region" description="Basic and acidic residues" evidence="1">
    <location>
        <begin position="137"/>
        <end position="151"/>
    </location>
</feature>
<name>A0A8S9NAW2_BRACR</name>
<sequence>MDDHCLVIAGVQHWGKLGSVALSYWPPTTLELAMGIRTPPVLLTSEGAVRYFYKHMKVDAPMNLFANFDFAHCGSHNSQKDDKGDDIRTPARAMKRKMFDEGWSSGKGGYVSSVGSKANVSSVEEDEFLREVDKVEEHIKGESMKSNHGEPSETLDSDLSGPDKVDDRDVRPKGYDNEFWAPLIRGDCGGSDAVDKIVMQWG</sequence>
<reference evidence="2" key="1">
    <citation type="submission" date="2019-12" db="EMBL/GenBank/DDBJ databases">
        <title>Genome sequencing and annotation of Brassica cretica.</title>
        <authorList>
            <person name="Studholme D.J."/>
            <person name="Sarris P."/>
        </authorList>
    </citation>
    <scope>NUCLEOTIDE SEQUENCE</scope>
    <source>
        <strain evidence="2">PFS-109/04</strain>
        <tissue evidence="2">Leaf</tissue>
    </source>
</reference>
<comment type="caution">
    <text evidence="2">The sequence shown here is derived from an EMBL/GenBank/DDBJ whole genome shotgun (WGS) entry which is preliminary data.</text>
</comment>
<gene>
    <name evidence="2" type="ORF">F2Q69_00040366</name>
</gene>